<proteinExistence type="predicted"/>
<dbReference type="Proteomes" id="UP000051530">
    <property type="component" value="Unassembled WGS sequence"/>
</dbReference>
<accession>A0A0R0M084</accession>
<organism evidence="1 2">
    <name type="scientific">Pseudoloma neurophilia</name>
    <dbReference type="NCBI Taxonomy" id="146866"/>
    <lineage>
        <taxon>Eukaryota</taxon>
        <taxon>Fungi</taxon>
        <taxon>Fungi incertae sedis</taxon>
        <taxon>Microsporidia</taxon>
        <taxon>Pseudoloma</taxon>
    </lineage>
</organism>
<dbReference type="EMBL" id="LGUB01000291">
    <property type="protein sequence ID" value="KRH93573.1"/>
    <property type="molecule type" value="Genomic_DNA"/>
</dbReference>
<dbReference type="AlphaFoldDB" id="A0A0R0M084"/>
<dbReference type="VEuPathDB" id="MicrosporidiaDB:M153_7590003923"/>
<protein>
    <submittedName>
        <fullName evidence="1">Uncharacterized protein</fullName>
    </submittedName>
</protein>
<comment type="caution">
    <text evidence="1">The sequence shown here is derived from an EMBL/GenBank/DDBJ whole genome shotgun (WGS) entry which is preliminary data.</text>
</comment>
<sequence length="46" mass="5338">MEQEAEKNKLHFDKINSKKRLKKVFISGWLSTCKGAQIFSHIFASL</sequence>
<keyword evidence="2" id="KW-1185">Reference proteome</keyword>
<name>A0A0R0M084_9MICR</name>
<reference evidence="1 2" key="1">
    <citation type="submission" date="2015-07" db="EMBL/GenBank/DDBJ databases">
        <title>The genome of Pseudoloma neurophilia, a relevant intracellular parasite of the zebrafish.</title>
        <authorList>
            <person name="Ndikumana S."/>
            <person name="Pelin A."/>
            <person name="Sanders J."/>
            <person name="Corradi N."/>
        </authorList>
    </citation>
    <scope>NUCLEOTIDE SEQUENCE [LARGE SCALE GENOMIC DNA]</scope>
    <source>
        <strain evidence="1 2">MK1</strain>
    </source>
</reference>
<gene>
    <name evidence="1" type="ORF">M153_7590003923</name>
</gene>
<evidence type="ECO:0000313" key="1">
    <source>
        <dbReference type="EMBL" id="KRH93573.1"/>
    </source>
</evidence>
<evidence type="ECO:0000313" key="2">
    <source>
        <dbReference type="Proteomes" id="UP000051530"/>
    </source>
</evidence>